<reference evidence="15 16" key="1">
    <citation type="journal article" date="2015" name="Mol. Plant Microbe Interact.">
        <title>Genome, transcriptome, and functional analyses of Penicillium expansum provide new insights into secondary metabolism and pathogenicity.</title>
        <authorList>
            <person name="Ballester A.R."/>
            <person name="Marcet-Houben M."/>
            <person name="Levin E."/>
            <person name="Sela N."/>
            <person name="Selma-Lazaro C."/>
            <person name="Carmona L."/>
            <person name="Wisniewski M."/>
            <person name="Droby S."/>
            <person name="Gonzalez-Candelas L."/>
            <person name="Gabaldon T."/>
        </authorList>
    </citation>
    <scope>NUCLEOTIDE SEQUENCE [LARGE SCALE GENOMIC DNA]</scope>
    <source>
        <strain evidence="15 16">MD-8</strain>
    </source>
</reference>
<protein>
    <recommendedName>
        <fullName evidence="4">Protein HGH1 homolog</fullName>
    </recommendedName>
</protein>
<dbReference type="InterPro" id="IPR011989">
    <property type="entry name" value="ARM-like"/>
</dbReference>
<feature type="compositionally biased region" description="Basic residues" evidence="11">
    <location>
        <begin position="526"/>
        <end position="536"/>
    </location>
</feature>
<dbReference type="PANTHER" id="PTHR22601">
    <property type="entry name" value="ISP4 LIKE PROTEIN"/>
    <property type="match status" value="1"/>
</dbReference>
<feature type="transmembrane region" description="Helical" evidence="12">
    <location>
        <begin position="829"/>
        <end position="854"/>
    </location>
</feature>
<dbReference type="GO" id="GO:0015031">
    <property type="term" value="P:protein transport"/>
    <property type="evidence" value="ECO:0007669"/>
    <property type="project" value="UniProtKB-KW"/>
</dbReference>
<dbReference type="HOGENOM" id="CLU_004965_4_3_1"/>
<dbReference type="Pfam" id="PF03169">
    <property type="entry name" value="OPT"/>
    <property type="match status" value="1"/>
</dbReference>
<organism evidence="15 16">
    <name type="scientific">Penicillium expansum</name>
    <name type="common">Blue mold rot fungus</name>
    <dbReference type="NCBI Taxonomy" id="27334"/>
    <lineage>
        <taxon>Eukaryota</taxon>
        <taxon>Fungi</taxon>
        <taxon>Dikarya</taxon>
        <taxon>Ascomycota</taxon>
        <taxon>Pezizomycotina</taxon>
        <taxon>Eurotiomycetes</taxon>
        <taxon>Eurotiomycetidae</taxon>
        <taxon>Eurotiales</taxon>
        <taxon>Aspergillaceae</taxon>
        <taxon>Penicillium</taxon>
    </lineage>
</organism>
<evidence type="ECO:0000256" key="3">
    <source>
        <dbReference type="ARBA" id="ARBA00008807"/>
    </source>
</evidence>
<feature type="transmembrane region" description="Helical" evidence="12">
    <location>
        <begin position="1284"/>
        <end position="1300"/>
    </location>
</feature>
<keyword evidence="6 12" id="KW-0812">Transmembrane</keyword>
<feature type="domain" description="Protein HGH1 C-terminal" evidence="14">
    <location>
        <begin position="283"/>
        <end position="337"/>
    </location>
</feature>
<proteinExistence type="inferred from homology"/>
<feature type="transmembrane region" description="Helical" evidence="12">
    <location>
        <begin position="789"/>
        <end position="808"/>
    </location>
</feature>
<keyword evidence="8" id="KW-0653">Protein transport</keyword>
<feature type="transmembrane region" description="Helical" evidence="12">
    <location>
        <begin position="1312"/>
        <end position="1336"/>
    </location>
</feature>
<evidence type="ECO:0000256" key="12">
    <source>
        <dbReference type="SAM" id="Phobius"/>
    </source>
</evidence>
<evidence type="ECO:0000313" key="16">
    <source>
        <dbReference type="Proteomes" id="UP000030143"/>
    </source>
</evidence>
<evidence type="ECO:0000256" key="10">
    <source>
        <dbReference type="ARBA" id="ARBA00023136"/>
    </source>
</evidence>
<dbReference type="SUPFAM" id="SSF48371">
    <property type="entry name" value="ARM repeat"/>
    <property type="match status" value="1"/>
</dbReference>
<feature type="transmembrane region" description="Helical" evidence="12">
    <location>
        <begin position="1237"/>
        <end position="1255"/>
    </location>
</feature>
<dbReference type="Proteomes" id="UP000030143">
    <property type="component" value="Unassembled WGS sequence"/>
</dbReference>
<dbReference type="GO" id="GO:0016020">
    <property type="term" value="C:membrane"/>
    <property type="evidence" value="ECO:0007669"/>
    <property type="project" value="UniProtKB-SubCell"/>
</dbReference>
<dbReference type="InterPro" id="IPR007205">
    <property type="entry name" value="Protein_HGH1_N"/>
</dbReference>
<evidence type="ECO:0000256" key="7">
    <source>
        <dbReference type="ARBA" id="ARBA00022856"/>
    </source>
</evidence>
<gene>
    <name evidence="15" type="ORF">PEX2_051580</name>
</gene>
<dbReference type="GeneID" id="27677852"/>
<evidence type="ECO:0000259" key="14">
    <source>
        <dbReference type="Pfam" id="PF04064"/>
    </source>
</evidence>
<evidence type="ECO:0000313" key="15">
    <source>
        <dbReference type="EMBL" id="KGO49460.1"/>
    </source>
</evidence>
<evidence type="ECO:0000256" key="8">
    <source>
        <dbReference type="ARBA" id="ARBA00022927"/>
    </source>
</evidence>
<feature type="region of interest" description="Disordered" evidence="11">
    <location>
        <begin position="473"/>
        <end position="492"/>
    </location>
</feature>
<feature type="region of interest" description="Disordered" evidence="11">
    <location>
        <begin position="570"/>
        <end position="618"/>
    </location>
</feature>
<dbReference type="Gene3D" id="1.25.10.10">
    <property type="entry name" value="Leucine-rich Repeat Variant"/>
    <property type="match status" value="1"/>
</dbReference>
<feature type="transmembrane region" description="Helical" evidence="12">
    <location>
        <begin position="1262"/>
        <end position="1278"/>
    </location>
</feature>
<comment type="similarity">
    <text evidence="3">Belongs to the oligopeptide OPT transporter family.</text>
</comment>
<sequence length="1373" mass="154020">MPTELEELVEFLHHGNTQIRQIACENLVGFSTAQPDLFKRHQLLPVRDLELLVLDYTPIAKNALTILVNLSGDEEVLKLLAEDDKFVETLLWKLTNPKEPNADEVAMLLANLVKSEKLHNLFSLKRRIPESVSTSENAIDQLMDCFVKGAEGDLNKHANYDYLSYLFADLSQTEKGRAYFTQRQEYDGVVPITKLTVFTEHRSDIRRKGVASTIKNVAFEVESHPMLFDEDGANLLPYLLLPLAGPEELSEEDTADMLPDLQLLPPDKERDSDTSIITTHLETLLLLTTTREGRDKMRAVKVYPLIRETHMHVEDENVTEACDRLVQVLMRDEEGEGEDEPEKPQIEAPQNEDEKVSSTSSVIFSLLIPQFPDRSRANARPNLKYFQYFIIPPTITSANIPLRTRKLSCPSAPRCKWLPAESDRTDSNFHDCASDNGNYPEIDNLPPDVNPDSGIVQRFRAFMSRAPLLPSSPIPGASSYGSLGSSDDSEEDISVLRGQSVRGGLQNASFEDGIGSSSNIPGSTPRRSHSSVRRRNSLYVERSRRHSSAASDVGMGPDSKYSFATGLAVPGNPVMQETPASSPYMTSDDENVLDIDDDDSKSSADDPPDNSPYAQVRASVPATDDISLSINTPRMWILSLLFSLTGSAANLFFSLRYPSVAITPIIALVLVHPLGKFWDVVFKQIGDPLEVFENGSLHHRELLSGEIDAPPVPLASRVRLWFAQGRWNEKEHACVYISSNVSFGFAFATDVIVEQHKFYNQDVPIIYQLLLIISTQVLGYAFAGLTRRFLVRPSAMIWPGTLMSTAMFSTMHKSVNKEANGWSISRYKFFVIVWGGAFLWYFVPGLLMPALSYFNVITWLAPKNVVISNLFGVASGLGMFPLTFDWAQIAYIGSPLLTPWWAAANIVTGLVVVIWIAAPILYYKNVLFSAYMPIVSTAVFDNGGRPYNVSRILTADFLFDEKAYQDYSPVYLPITYVLSYGVQFAALTSLVTHTICWYGKDIWHQTRKAFEDRREVPGMETYQPLRGSNETVQQSYEIPRTSSHEPSQEIPLAGEDVHCRLMRRYKDAPLAWYLIVFISMLAIAIFTVEYTIVIQHTYLVGIIMAVTNQHSSLYLICQLLCGIVFPGRPVANMIFVTYSYISSAQGIKFSSDLKLGHYMKIPPRILFGVQMMATLVSSLTQIGVLNWMFTFVPGLCTPQAINGFNCPIARVHFNGSILWGVVGPQRFFGPGGLYRPLVWAFLVGAVAPLGAWLLGRHSKKSFWRMVNFPILFGSLSWIPPATGLNFSIWALVCFVFNYVIRRRRTAWWEKYAMTLSAALDSGLAFAVVVVFFAFIYPGWVDGFKWWGTEIYKQGCDWIACPYKPLEPGQRFGQ</sequence>
<dbReference type="Pfam" id="PF04064">
    <property type="entry name" value="DUF384"/>
    <property type="match status" value="1"/>
</dbReference>
<feature type="transmembrane region" description="Helical" evidence="12">
    <location>
        <begin position="899"/>
        <end position="923"/>
    </location>
</feature>
<comment type="similarity">
    <text evidence="2">Belongs to the HGH1 family.</text>
</comment>
<evidence type="ECO:0000256" key="9">
    <source>
        <dbReference type="ARBA" id="ARBA00022989"/>
    </source>
</evidence>
<keyword evidence="10 12" id="KW-0472">Membrane</keyword>
<dbReference type="EMBL" id="JQFZ01000380">
    <property type="protein sequence ID" value="KGO49460.1"/>
    <property type="molecule type" value="Genomic_DNA"/>
</dbReference>
<dbReference type="GO" id="GO:0035673">
    <property type="term" value="F:oligopeptide transmembrane transporter activity"/>
    <property type="evidence" value="ECO:0007669"/>
    <property type="project" value="InterPro"/>
</dbReference>
<evidence type="ECO:0000256" key="6">
    <source>
        <dbReference type="ARBA" id="ARBA00022692"/>
    </source>
</evidence>
<feature type="transmembrane region" description="Helical" evidence="12">
    <location>
        <begin position="1165"/>
        <end position="1189"/>
    </location>
</feature>
<feature type="transmembrane region" description="Helical" evidence="12">
    <location>
        <begin position="660"/>
        <end position="678"/>
    </location>
</feature>
<dbReference type="InterPro" id="IPR004813">
    <property type="entry name" value="OPT"/>
</dbReference>
<dbReference type="RefSeq" id="XP_016592873.1">
    <property type="nucleotide sequence ID" value="XM_016742433.1"/>
</dbReference>
<evidence type="ECO:0000259" key="13">
    <source>
        <dbReference type="Pfam" id="PF04063"/>
    </source>
</evidence>
<evidence type="ECO:0000256" key="5">
    <source>
        <dbReference type="ARBA" id="ARBA00022448"/>
    </source>
</evidence>
<dbReference type="Pfam" id="PF04063">
    <property type="entry name" value="DUF383"/>
    <property type="match status" value="1"/>
</dbReference>
<evidence type="ECO:0000256" key="4">
    <source>
        <dbReference type="ARBA" id="ARBA00014076"/>
    </source>
</evidence>
<dbReference type="InterPro" id="IPR007206">
    <property type="entry name" value="Protein_HGH1_C"/>
</dbReference>
<name>A0A0A2INH5_PENEN</name>
<keyword evidence="5" id="KW-0813">Transport</keyword>
<evidence type="ECO:0000256" key="2">
    <source>
        <dbReference type="ARBA" id="ARBA00006712"/>
    </source>
</evidence>
<feature type="transmembrane region" description="Helical" evidence="12">
    <location>
        <begin position="1113"/>
        <end position="1141"/>
    </location>
</feature>
<feature type="transmembrane region" description="Helical" evidence="12">
    <location>
        <begin position="635"/>
        <end position="653"/>
    </location>
</feature>
<feature type="transmembrane region" description="Helical" evidence="12">
    <location>
        <begin position="1070"/>
        <end position="1093"/>
    </location>
</feature>
<evidence type="ECO:0000256" key="1">
    <source>
        <dbReference type="ARBA" id="ARBA00004141"/>
    </source>
</evidence>
<dbReference type="OrthoDB" id="9986677at2759"/>
<dbReference type="PhylomeDB" id="A0A0A2INH5"/>
<dbReference type="InterPro" id="IPR004648">
    <property type="entry name" value="Oligpept_transpt"/>
</dbReference>
<feature type="compositionally biased region" description="Acidic residues" evidence="11">
    <location>
        <begin position="587"/>
        <end position="599"/>
    </location>
</feature>
<keyword evidence="7" id="KW-0571">Peptide transport</keyword>
<comment type="subcellular location">
    <subcellularLocation>
        <location evidence="1">Membrane</location>
        <topology evidence="1">Multi-pass membrane protein</topology>
    </subcellularLocation>
</comment>
<dbReference type="VEuPathDB" id="FungiDB:PEXP_046120"/>
<accession>A0A0A2INH5</accession>
<feature type="domain" description="Protein HGH1 N-terminal" evidence="13">
    <location>
        <begin position="94"/>
        <end position="277"/>
    </location>
</feature>
<keyword evidence="16" id="KW-1185">Reference proteome</keyword>
<feature type="transmembrane region" description="Helical" evidence="12">
    <location>
        <begin position="866"/>
        <end position="887"/>
    </location>
</feature>
<dbReference type="NCBIfam" id="TIGR00727">
    <property type="entry name" value="ISP4_OPT"/>
    <property type="match status" value="1"/>
</dbReference>
<evidence type="ECO:0000256" key="11">
    <source>
        <dbReference type="SAM" id="MobiDB-lite"/>
    </source>
</evidence>
<feature type="transmembrane region" description="Helical" evidence="12">
    <location>
        <begin position="765"/>
        <end position="783"/>
    </location>
</feature>
<keyword evidence="9 12" id="KW-1133">Transmembrane helix</keyword>
<comment type="caution">
    <text evidence="15">The sequence shown here is derived from an EMBL/GenBank/DDBJ whole genome shotgun (WGS) entry which is preliminary data.</text>
</comment>
<feature type="compositionally biased region" description="Low complexity" evidence="11">
    <location>
        <begin position="476"/>
        <end position="486"/>
    </location>
</feature>
<feature type="region of interest" description="Disordered" evidence="11">
    <location>
        <begin position="333"/>
        <end position="355"/>
    </location>
</feature>
<dbReference type="InterPro" id="IPR016024">
    <property type="entry name" value="ARM-type_fold"/>
</dbReference>
<dbReference type="NCBIfam" id="TIGR00728">
    <property type="entry name" value="OPT_sfam"/>
    <property type="match status" value="1"/>
</dbReference>
<feature type="region of interest" description="Disordered" evidence="11">
    <location>
        <begin position="504"/>
        <end position="556"/>
    </location>
</feature>